<feature type="transmembrane region" description="Helical" evidence="1">
    <location>
        <begin position="20"/>
        <end position="40"/>
    </location>
</feature>
<feature type="transmembrane region" description="Helical" evidence="1">
    <location>
        <begin position="60"/>
        <end position="82"/>
    </location>
</feature>
<keyword evidence="1" id="KW-0812">Transmembrane</keyword>
<keyword evidence="1" id="KW-0472">Membrane</keyword>
<dbReference type="Proteomes" id="UP000758168">
    <property type="component" value="Unassembled WGS sequence"/>
</dbReference>
<evidence type="ECO:0008006" key="4">
    <source>
        <dbReference type="Google" id="ProtNLM"/>
    </source>
</evidence>
<feature type="transmembrane region" description="Helical" evidence="1">
    <location>
        <begin position="91"/>
        <end position="109"/>
    </location>
</feature>
<dbReference type="EMBL" id="JAGIOB010000001">
    <property type="protein sequence ID" value="MBP2416806.1"/>
    <property type="molecule type" value="Genomic_DNA"/>
</dbReference>
<proteinExistence type="predicted"/>
<evidence type="ECO:0000313" key="3">
    <source>
        <dbReference type="Proteomes" id="UP000758168"/>
    </source>
</evidence>
<dbReference type="RefSeq" id="WP_210054792.1">
    <property type="nucleotide sequence ID" value="NZ_BAAAMH010000013.1"/>
</dbReference>
<name>A0ABS4Z6Y3_9ACTN</name>
<reference evidence="2 3" key="1">
    <citation type="submission" date="2021-03" db="EMBL/GenBank/DDBJ databases">
        <title>Sequencing the genomes of 1000 actinobacteria strains.</title>
        <authorList>
            <person name="Klenk H.-P."/>
        </authorList>
    </citation>
    <scope>NUCLEOTIDE SEQUENCE [LARGE SCALE GENOMIC DNA]</scope>
    <source>
        <strain evidence="2 3">DSM 12936</strain>
    </source>
</reference>
<feature type="transmembrane region" description="Helical" evidence="1">
    <location>
        <begin position="125"/>
        <end position="142"/>
    </location>
</feature>
<evidence type="ECO:0000256" key="1">
    <source>
        <dbReference type="SAM" id="Phobius"/>
    </source>
</evidence>
<sequence length="159" mass="16952">MSHTVDDQTPPGRAAVQKGALVVGAVFVLVGVLGFVPGVTTSYDQLSFAGHHSQAQLLGLFQVSVLHNVLHLGLGVAGLLLARTPLRARNYLFYGGLVYAALFFYGVVVDYESKANVVPLDDADNVLHVALAAGMLVLSFVLDRGPGWRRVVQEGRAQI</sequence>
<dbReference type="Pfam" id="PF14325">
    <property type="entry name" value="DUF4383"/>
    <property type="match status" value="1"/>
</dbReference>
<comment type="caution">
    <text evidence="2">The sequence shown here is derived from an EMBL/GenBank/DDBJ whole genome shotgun (WGS) entry which is preliminary data.</text>
</comment>
<keyword evidence="1" id="KW-1133">Transmembrane helix</keyword>
<evidence type="ECO:0000313" key="2">
    <source>
        <dbReference type="EMBL" id="MBP2416806.1"/>
    </source>
</evidence>
<gene>
    <name evidence="2" type="ORF">JOF54_001728</name>
</gene>
<organism evidence="2 3">
    <name type="scientific">Microlunatus capsulatus</name>
    <dbReference type="NCBI Taxonomy" id="99117"/>
    <lineage>
        <taxon>Bacteria</taxon>
        <taxon>Bacillati</taxon>
        <taxon>Actinomycetota</taxon>
        <taxon>Actinomycetes</taxon>
        <taxon>Propionibacteriales</taxon>
        <taxon>Propionibacteriaceae</taxon>
        <taxon>Microlunatus</taxon>
    </lineage>
</organism>
<keyword evidence="3" id="KW-1185">Reference proteome</keyword>
<accession>A0ABS4Z6Y3</accession>
<protein>
    <recommendedName>
        <fullName evidence="4">DUF4383 domain-containing protein</fullName>
    </recommendedName>
</protein>